<accession>A0ABT3R8J3</accession>
<dbReference type="Pfam" id="PF06698">
    <property type="entry name" value="DUF1192"/>
    <property type="match status" value="1"/>
</dbReference>
<evidence type="ECO:0000313" key="2">
    <source>
        <dbReference type="EMBL" id="MCX2725362.1"/>
    </source>
</evidence>
<evidence type="ECO:0000313" key="3">
    <source>
        <dbReference type="Proteomes" id="UP001300261"/>
    </source>
</evidence>
<evidence type="ECO:0000256" key="1">
    <source>
        <dbReference type="SAM" id="Coils"/>
    </source>
</evidence>
<sequence>MGLFDDDVPRKFIPGAISVGEDLSKLSESDLAERIDALTEEIDRTRRELEQRGNIRDAANSIFQK</sequence>
<dbReference type="EMBL" id="JAPEVI010000003">
    <property type="protein sequence ID" value="MCX2725362.1"/>
    <property type="molecule type" value="Genomic_DNA"/>
</dbReference>
<dbReference type="InterPro" id="IPR009579">
    <property type="entry name" value="DUF1192"/>
</dbReference>
<dbReference type="RefSeq" id="WP_265966215.1">
    <property type="nucleotide sequence ID" value="NZ_JAPEVI010000003.1"/>
</dbReference>
<keyword evidence="3" id="KW-1185">Reference proteome</keyword>
<reference evidence="2 3" key="1">
    <citation type="journal article" date="2016" name="Int. J. Syst. Evol. Microbiol.">
        <title>Labrenzia salina sp. nov., isolated from the rhizosphere of the halophyte Arthrocnemum macrostachyum.</title>
        <authorList>
            <person name="Camacho M."/>
            <person name="Redondo-Gomez S."/>
            <person name="Rodriguez-Llorente I."/>
            <person name="Rohde M."/>
            <person name="Sproer C."/>
            <person name="Schumann P."/>
            <person name="Klenk H.P."/>
            <person name="Montero-Calasanz M.D.C."/>
        </authorList>
    </citation>
    <scope>NUCLEOTIDE SEQUENCE [LARGE SCALE GENOMIC DNA]</scope>
    <source>
        <strain evidence="2 3">DSM 29163</strain>
    </source>
</reference>
<gene>
    <name evidence="2" type="ORF">ON753_23895</name>
</gene>
<comment type="caution">
    <text evidence="2">The sequence shown here is derived from an EMBL/GenBank/DDBJ whole genome shotgun (WGS) entry which is preliminary data.</text>
</comment>
<dbReference type="Proteomes" id="UP001300261">
    <property type="component" value="Unassembled WGS sequence"/>
</dbReference>
<keyword evidence="1" id="KW-0175">Coiled coil</keyword>
<feature type="coiled-coil region" evidence="1">
    <location>
        <begin position="28"/>
        <end position="55"/>
    </location>
</feature>
<name>A0ABT3R8J3_9HYPH</name>
<proteinExistence type="predicted"/>
<organism evidence="2 3">
    <name type="scientific">Roseibium salinum</name>
    <dbReference type="NCBI Taxonomy" id="1604349"/>
    <lineage>
        <taxon>Bacteria</taxon>
        <taxon>Pseudomonadati</taxon>
        <taxon>Pseudomonadota</taxon>
        <taxon>Alphaproteobacteria</taxon>
        <taxon>Hyphomicrobiales</taxon>
        <taxon>Stappiaceae</taxon>
        <taxon>Roseibium</taxon>
    </lineage>
</organism>
<protein>
    <submittedName>
        <fullName evidence="2">DUF1192 domain-containing protein</fullName>
    </submittedName>
</protein>